<name>A0A369AVZ7_9FIRM</name>
<dbReference type="AlphaFoldDB" id="A0A369AVZ7"/>
<feature type="region of interest" description="Disordered" evidence="2">
    <location>
        <begin position="1"/>
        <end position="26"/>
    </location>
</feature>
<reference evidence="3 4" key="1">
    <citation type="submission" date="2018-07" db="EMBL/GenBank/DDBJ databases">
        <title>Genomic Encyclopedia of Type Strains, Phase IV (KMG-IV): sequencing the most valuable type-strain genomes for metagenomic binning, comparative biology and taxonomic classification.</title>
        <authorList>
            <person name="Goeker M."/>
        </authorList>
    </citation>
    <scope>NUCLEOTIDE SEQUENCE [LARGE SCALE GENOMIC DNA]</scope>
    <source>
        <strain evidence="3 4">DSM 27016</strain>
    </source>
</reference>
<keyword evidence="1" id="KW-0175">Coiled coil</keyword>
<accession>A0A369AVZ7</accession>
<dbReference type="Proteomes" id="UP000253034">
    <property type="component" value="Unassembled WGS sequence"/>
</dbReference>
<feature type="coiled-coil region" evidence="1">
    <location>
        <begin position="38"/>
        <end position="65"/>
    </location>
</feature>
<gene>
    <name evidence="3" type="ORF">DFR58_12122</name>
</gene>
<evidence type="ECO:0000256" key="1">
    <source>
        <dbReference type="SAM" id="Coils"/>
    </source>
</evidence>
<sequence>MLPKTNSSIYSRPVTHNTPSGSKDKDYHMRAYTLSNELNRLEYEKKMAELRMVRVEKRIDEIQKEIHLINTYFKEQCEVPQNTVTQPPKTKHVTFEY</sequence>
<dbReference type="RefSeq" id="WP_114298886.1">
    <property type="nucleotide sequence ID" value="NZ_QPJT01000021.1"/>
</dbReference>
<comment type="caution">
    <text evidence="3">The sequence shown here is derived from an EMBL/GenBank/DDBJ whole genome shotgun (WGS) entry which is preliminary data.</text>
</comment>
<feature type="compositionally biased region" description="Polar residues" evidence="2">
    <location>
        <begin position="1"/>
        <end position="21"/>
    </location>
</feature>
<proteinExistence type="predicted"/>
<dbReference type="EMBL" id="QPJT01000021">
    <property type="protein sequence ID" value="RCX12518.1"/>
    <property type="molecule type" value="Genomic_DNA"/>
</dbReference>
<evidence type="ECO:0000256" key="2">
    <source>
        <dbReference type="SAM" id="MobiDB-lite"/>
    </source>
</evidence>
<protein>
    <submittedName>
        <fullName evidence="3">Uncharacterized protein</fullName>
    </submittedName>
</protein>
<evidence type="ECO:0000313" key="3">
    <source>
        <dbReference type="EMBL" id="RCX12518.1"/>
    </source>
</evidence>
<evidence type="ECO:0000313" key="4">
    <source>
        <dbReference type="Proteomes" id="UP000253034"/>
    </source>
</evidence>
<organism evidence="3 4">
    <name type="scientific">Anaerobacterium chartisolvens</name>
    <dbReference type="NCBI Taxonomy" id="1297424"/>
    <lineage>
        <taxon>Bacteria</taxon>
        <taxon>Bacillati</taxon>
        <taxon>Bacillota</taxon>
        <taxon>Clostridia</taxon>
        <taxon>Eubacteriales</taxon>
        <taxon>Oscillospiraceae</taxon>
        <taxon>Anaerobacterium</taxon>
    </lineage>
</organism>
<keyword evidence="4" id="KW-1185">Reference proteome</keyword>